<sequence length="108" mass="12384">SWYYRWKDDPKVVKLDIGDGIYSYSDAYNDDPNSTSDMYVGTLLNAIGMRQDQFVYFAQNAMSLSCEYATNPNAEANLYSAYDQYAATKWDLFLSAAKHWTVDVVPVY</sequence>
<name>A0A7X9FQE5_9DELT</name>
<reference evidence="1 2" key="1">
    <citation type="journal article" date="2020" name="Biotechnol. Biofuels">
        <title>New insights from the biogas microbiome by comprehensive genome-resolved metagenomics of nearly 1600 species originating from multiple anaerobic digesters.</title>
        <authorList>
            <person name="Campanaro S."/>
            <person name="Treu L."/>
            <person name="Rodriguez-R L.M."/>
            <person name="Kovalovszki A."/>
            <person name="Ziels R.M."/>
            <person name="Maus I."/>
            <person name="Zhu X."/>
            <person name="Kougias P.G."/>
            <person name="Basile A."/>
            <person name="Luo G."/>
            <person name="Schluter A."/>
            <person name="Konstantinidis K.T."/>
            <person name="Angelidaki I."/>
        </authorList>
    </citation>
    <scope>NUCLEOTIDE SEQUENCE [LARGE SCALE GENOMIC DNA]</scope>
    <source>
        <strain evidence="1">AS27yjCOA_65</strain>
    </source>
</reference>
<evidence type="ECO:0000313" key="1">
    <source>
        <dbReference type="EMBL" id="NMC62311.1"/>
    </source>
</evidence>
<protein>
    <submittedName>
        <fullName evidence="1">Uncharacterized protein</fullName>
    </submittedName>
</protein>
<organism evidence="1 2">
    <name type="scientific">SAR324 cluster bacterium</name>
    <dbReference type="NCBI Taxonomy" id="2024889"/>
    <lineage>
        <taxon>Bacteria</taxon>
        <taxon>Deltaproteobacteria</taxon>
        <taxon>SAR324 cluster</taxon>
    </lineage>
</organism>
<gene>
    <name evidence="1" type="ORF">GYA55_04015</name>
</gene>
<dbReference type="Proteomes" id="UP000524246">
    <property type="component" value="Unassembled WGS sequence"/>
</dbReference>
<dbReference type="EMBL" id="JAAZON010000160">
    <property type="protein sequence ID" value="NMC62311.1"/>
    <property type="molecule type" value="Genomic_DNA"/>
</dbReference>
<feature type="non-terminal residue" evidence="1">
    <location>
        <position position="1"/>
    </location>
</feature>
<dbReference type="AlphaFoldDB" id="A0A7X9FQE5"/>
<accession>A0A7X9FQE5</accession>
<proteinExistence type="predicted"/>
<comment type="caution">
    <text evidence="1">The sequence shown here is derived from an EMBL/GenBank/DDBJ whole genome shotgun (WGS) entry which is preliminary data.</text>
</comment>
<evidence type="ECO:0000313" key="2">
    <source>
        <dbReference type="Proteomes" id="UP000524246"/>
    </source>
</evidence>